<keyword evidence="3" id="KW-1185">Reference proteome</keyword>
<organism evidence="2 3">
    <name type="scientific">Dolichospermum compactum NIES-806</name>
    <dbReference type="NCBI Taxonomy" id="1973481"/>
    <lineage>
        <taxon>Bacteria</taxon>
        <taxon>Bacillati</taxon>
        <taxon>Cyanobacteriota</taxon>
        <taxon>Cyanophyceae</taxon>
        <taxon>Nostocales</taxon>
        <taxon>Aphanizomenonaceae</taxon>
        <taxon>Dolichospermum</taxon>
        <taxon>Dolichospermum compactum</taxon>
    </lineage>
</organism>
<keyword evidence="2" id="KW-0808">Transferase</keyword>
<proteinExistence type="predicted"/>
<dbReference type="AlphaFoldDB" id="A0A1Z4V0I2"/>
<dbReference type="KEGG" id="dcm:NIES806_12060"/>
<protein>
    <submittedName>
        <fullName evidence="2">Adenine specific DNA methyltransferase</fullName>
    </submittedName>
</protein>
<dbReference type="Pfam" id="PF18135">
    <property type="entry name" value="Type_ISP_C"/>
    <property type="match status" value="1"/>
</dbReference>
<evidence type="ECO:0000313" key="3">
    <source>
        <dbReference type="Proteomes" id="UP000218702"/>
    </source>
</evidence>
<dbReference type="GO" id="GO:0032259">
    <property type="term" value="P:methylation"/>
    <property type="evidence" value="ECO:0007669"/>
    <property type="project" value="UniProtKB-KW"/>
</dbReference>
<keyword evidence="2" id="KW-0489">Methyltransferase</keyword>
<evidence type="ECO:0000259" key="1">
    <source>
        <dbReference type="Pfam" id="PF18135"/>
    </source>
</evidence>
<dbReference type="EMBL" id="AP018316">
    <property type="protein sequence ID" value="BAZ85006.1"/>
    <property type="molecule type" value="Genomic_DNA"/>
</dbReference>
<dbReference type="RefSeq" id="WP_096665202.1">
    <property type="nucleotide sequence ID" value="NZ_AP018316.1"/>
</dbReference>
<name>A0A1Z4V0I2_9CYAN</name>
<dbReference type="InterPro" id="IPR041635">
    <property type="entry name" value="Type_ISP_LLaBIII_C"/>
</dbReference>
<reference evidence="2 3" key="1">
    <citation type="submission" date="2017-06" db="EMBL/GenBank/DDBJ databases">
        <title>Genome sequencing of cyanobaciteial culture collection at National Institute for Environmental Studies (NIES).</title>
        <authorList>
            <person name="Hirose Y."/>
            <person name="Shimura Y."/>
            <person name="Fujisawa T."/>
            <person name="Nakamura Y."/>
            <person name="Kawachi M."/>
        </authorList>
    </citation>
    <scope>NUCLEOTIDE SEQUENCE [LARGE SCALE GENOMIC DNA]</scope>
    <source>
        <strain evidence="2 3">NIES-806</strain>
    </source>
</reference>
<sequence>MYINKHSYFTDIPSHIWEFKIGGYQVLDKWLKDRKNAKRELSTEEINQHQKIVIALTETLRLMQEIDRIIPGFTIE</sequence>
<dbReference type="GO" id="GO:0008168">
    <property type="term" value="F:methyltransferase activity"/>
    <property type="evidence" value="ECO:0007669"/>
    <property type="project" value="UniProtKB-KW"/>
</dbReference>
<evidence type="ECO:0000313" key="2">
    <source>
        <dbReference type="EMBL" id="BAZ85006.1"/>
    </source>
</evidence>
<feature type="domain" description="Type ISP restriction-modification enzyme LLaBIII C-terminal specificity" evidence="1">
    <location>
        <begin position="2"/>
        <end position="65"/>
    </location>
</feature>
<dbReference type="Proteomes" id="UP000218702">
    <property type="component" value="Chromosome"/>
</dbReference>
<gene>
    <name evidence="2" type="ORF">NIES806_12060</name>
</gene>
<accession>A0A1Z4V0I2</accession>